<dbReference type="Pfam" id="PF03958">
    <property type="entry name" value="Secretin_N"/>
    <property type="match status" value="1"/>
</dbReference>
<dbReference type="InterPro" id="IPR001775">
    <property type="entry name" value="GspD/PilQ"/>
</dbReference>
<comment type="similarity">
    <text evidence="4">Belongs to the bacterial secretin family.</text>
</comment>
<evidence type="ECO:0000259" key="8">
    <source>
        <dbReference type="Pfam" id="PF00263"/>
    </source>
</evidence>
<dbReference type="Proteomes" id="UP000007575">
    <property type="component" value="Plasmid P6"/>
</dbReference>
<dbReference type="AlphaFoldDB" id="H8H400"/>
<evidence type="ECO:0000313" key="11">
    <source>
        <dbReference type="Proteomes" id="UP000007575"/>
    </source>
</evidence>
<dbReference type="PRINTS" id="PR00811">
    <property type="entry name" value="BCTERIALGSPD"/>
</dbReference>
<feature type="chain" id="PRO_5003612693" evidence="7">
    <location>
        <begin position="30"/>
        <end position="452"/>
    </location>
</feature>
<keyword evidence="11" id="KW-1185">Reference proteome</keyword>
<name>H8H400_DEIGI</name>
<feature type="signal peptide" evidence="7">
    <location>
        <begin position="1"/>
        <end position="29"/>
    </location>
</feature>
<dbReference type="PANTHER" id="PTHR30332:SF24">
    <property type="entry name" value="SECRETIN GSPD-RELATED"/>
    <property type="match status" value="1"/>
</dbReference>
<dbReference type="InterPro" id="IPR005644">
    <property type="entry name" value="NolW-like"/>
</dbReference>
<evidence type="ECO:0000256" key="3">
    <source>
        <dbReference type="ARBA" id="ARBA00023136"/>
    </source>
</evidence>
<reference evidence="10 11" key="1">
    <citation type="journal article" date="2012" name="PLoS ONE">
        <title>Genome sequence and transcriptome analysis of the radioresistant bacterium Deinococcus gobiensis: insights into the extreme environmental adaptations.</title>
        <authorList>
            <person name="Yuan M."/>
            <person name="Chen M."/>
            <person name="Zhang W."/>
            <person name="Lu W."/>
            <person name="Wang J."/>
            <person name="Yang M."/>
            <person name="Zhao P."/>
            <person name="Tang R."/>
            <person name="Li X."/>
            <person name="Hao Y."/>
            <person name="Zhou Z."/>
            <person name="Zhan Y."/>
            <person name="Yu H."/>
            <person name="Teng C."/>
            <person name="Yan Y."/>
            <person name="Ping S."/>
            <person name="Wang Y."/>
            <person name="Lin M."/>
        </authorList>
    </citation>
    <scope>NUCLEOTIDE SEQUENCE [LARGE SCALE GENOMIC DNA]</scope>
    <source>
        <strain evidence="11">DSM 21396 / JCM 16679 / CGMCC 1.7299 / I-0</strain>
        <plasmid evidence="10">P6</plasmid>
    </source>
</reference>
<dbReference type="PANTHER" id="PTHR30332">
    <property type="entry name" value="PROBABLE GENERAL SECRETION PATHWAY PROTEIN D"/>
    <property type="match status" value="1"/>
</dbReference>
<evidence type="ECO:0000313" key="10">
    <source>
        <dbReference type="EMBL" id="AFD28247.1"/>
    </source>
</evidence>
<keyword evidence="10" id="KW-0614">Plasmid</keyword>
<dbReference type="RefSeq" id="WP_014686978.1">
    <property type="nucleotide sequence ID" value="NC_017793.1"/>
</dbReference>
<evidence type="ECO:0000256" key="1">
    <source>
        <dbReference type="ARBA" id="ARBA00004370"/>
    </source>
</evidence>
<evidence type="ECO:0000256" key="5">
    <source>
        <dbReference type="RuleBase" id="RU004004"/>
    </source>
</evidence>
<dbReference type="HOGENOM" id="CLU_605090_0_0_0"/>
<geneLocation type="plasmid" evidence="10 11">
    <name>P6</name>
</geneLocation>
<evidence type="ECO:0000256" key="2">
    <source>
        <dbReference type="ARBA" id="ARBA00022729"/>
    </source>
</evidence>
<proteinExistence type="inferred from homology"/>
<dbReference type="Pfam" id="PF00263">
    <property type="entry name" value="Secretin"/>
    <property type="match status" value="1"/>
</dbReference>
<keyword evidence="3" id="KW-0472">Membrane</keyword>
<organism evidence="10 11">
    <name type="scientific">Deinococcus gobiensis (strain DSM 21396 / JCM 16679 / CGMCC 1.7299 / I-0)</name>
    <dbReference type="NCBI Taxonomy" id="745776"/>
    <lineage>
        <taxon>Bacteria</taxon>
        <taxon>Thermotogati</taxon>
        <taxon>Deinococcota</taxon>
        <taxon>Deinococci</taxon>
        <taxon>Deinococcales</taxon>
        <taxon>Deinococcaceae</taxon>
        <taxon>Deinococcus</taxon>
    </lineage>
</organism>
<protein>
    <submittedName>
        <fullName evidence="10">Type II and III secretion system protein:NolW-like:Secretin/TonB</fullName>
    </submittedName>
</protein>
<feature type="region of interest" description="Disordered" evidence="6">
    <location>
        <begin position="414"/>
        <end position="452"/>
    </location>
</feature>
<evidence type="ECO:0000256" key="7">
    <source>
        <dbReference type="SAM" id="SignalP"/>
    </source>
</evidence>
<feature type="domain" description="NolW-like" evidence="9">
    <location>
        <begin position="137"/>
        <end position="195"/>
    </location>
</feature>
<dbReference type="GO" id="GO:0009279">
    <property type="term" value="C:cell outer membrane"/>
    <property type="evidence" value="ECO:0007669"/>
    <property type="project" value="UniProtKB-SubCell"/>
</dbReference>
<keyword evidence="2 7" id="KW-0732">Signal</keyword>
<sequence>MALAFRRHLLGITAFLALTPLGYAQSAAASTVSTPSRSIAQVTVIRAGDNIVIQSNEQIRYQTDPLTRKLILPDAVINGGAALPDGVTWSRQDGSIQFVIPDGTTYALSPDGRNLILTPPGRQAVSPIPTDERSPIIYPLSFAEPNLIAGLIQSIYPGTRVVVDARQRTLIIVANPADRGLMLDLLKGLDTSRPQIQFEAEILEVNRDTTDSLGIQYDSIFTFRLTEGEGLSLAKLGSLGRSPLSLSIGVNLLKTNGAARVLARPRITTIDGLEARINSTQTTPVVTSNSSGGTSVQSITTGITLRMTPKVAPDGTVETNLTISVSVPTGTTSQGVPQFSTREASTTVRVRNGEPIAIGGLMEDRVVKGEQKVPILGDIPVLGKLFTTTRTDTRRSDLIIVVTPRLVMSANESLPSLAPTSADLPSRTQSGQGAGSSGSSVPAPSQPIPNRP</sequence>
<evidence type="ECO:0000256" key="4">
    <source>
        <dbReference type="RuleBase" id="RU004003"/>
    </source>
</evidence>
<keyword evidence="5" id="KW-0813">Transport</keyword>
<feature type="domain" description="Type II/III secretion system secretin-like" evidence="8">
    <location>
        <begin position="253"/>
        <end position="407"/>
    </location>
</feature>
<dbReference type="EMBL" id="CP002197">
    <property type="protein sequence ID" value="AFD28247.1"/>
    <property type="molecule type" value="Genomic_DNA"/>
</dbReference>
<dbReference type="InterPro" id="IPR050810">
    <property type="entry name" value="Bact_Secretion_Sys_Channel"/>
</dbReference>
<comment type="subcellular location">
    <subcellularLocation>
        <location evidence="5">Cell outer membrane</location>
    </subcellularLocation>
    <subcellularLocation>
        <location evidence="1">Membrane</location>
    </subcellularLocation>
</comment>
<evidence type="ECO:0000259" key="9">
    <source>
        <dbReference type="Pfam" id="PF03958"/>
    </source>
</evidence>
<gene>
    <name evidence="10" type="primary">gspD</name>
    <name evidence="10" type="ordered locus">DGo_PF0024</name>
</gene>
<dbReference type="OrthoDB" id="9779724at2"/>
<accession>H8H400</accession>
<dbReference type="GO" id="GO:0009306">
    <property type="term" value="P:protein secretion"/>
    <property type="evidence" value="ECO:0007669"/>
    <property type="project" value="InterPro"/>
</dbReference>
<dbReference type="GO" id="GO:0015627">
    <property type="term" value="C:type II protein secretion system complex"/>
    <property type="evidence" value="ECO:0007669"/>
    <property type="project" value="TreeGrafter"/>
</dbReference>
<dbReference type="InterPro" id="IPR004846">
    <property type="entry name" value="T2SS/T3SS_dom"/>
</dbReference>
<dbReference type="KEGG" id="dgo:DGo_PF0024"/>
<evidence type="ECO:0000256" key="6">
    <source>
        <dbReference type="SAM" id="MobiDB-lite"/>
    </source>
</evidence>